<dbReference type="SUPFAM" id="SSF50494">
    <property type="entry name" value="Trypsin-like serine proteases"/>
    <property type="match status" value="1"/>
</dbReference>
<keyword evidence="2" id="KW-1185">Reference proteome</keyword>
<dbReference type="Proteomes" id="UP000298471">
    <property type="component" value="Unassembled WGS sequence"/>
</dbReference>
<reference evidence="1 2" key="1">
    <citation type="submission" date="2019-04" db="EMBL/GenBank/DDBJ databases">
        <authorList>
            <person name="Feng G."/>
            <person name="Zhang J."/>
            <person name="Zhu H."/>
        </authorList>
    </citation>
    <scope>NUCLEOTIDE SEQUENCE [LARGE SCALE GENOMIC DNA]</scope>
    <source>
        <strain evidence="1 2">9PBR-1</strain>
    </source>
</reference>
<dbReference type="AlphaFoldDB" id="A0A4Z0QBL2"/>
<dbReference type="EMBL" id="SRMB01000003">
    <property type="protein sequence ID" value="TGE26451.1"/>
    <property type="molecule type" value="Genomic_DNA"/>
</dbReference>
<proteinExistence type="predicted"/>
<organism evidence="1 2">
    <name type="scientific">Hymenobacter metallicola</name>
    <dbReference type="NCBI Taxonomy" id="2563114"/>
    <lineage>
        <taxon>Bacteria</taxon>
        <taxon>Pseudomonadati</taxon>
        <taxon>Bacteroidota</taxon>
        <taxon>Cytophagia</taxon>
        <taxon>Cytophagales</taxon>
        <taxon>Hymenobacteraceae</taxon>
        <taxon>Hymenobacter</taxon>
    </lineage>
</organism>
<evidence type="ECO:0008006" key="3">
    <source>
        <dbReference type="Google" id="ProtNLM"/>
    </source>
</evidence>
<sequence>MNPKNEEVKQLIKQILGKKADKLSASELQELSACFLEGGRQALMALNGTTKQAAAALNYAQELRNNARRQFARKSTKPTQATFSTPEWQRIQHILDANYDKLATWPGVLGSSPGFRICKSMPLTEKTATIYVQKKILSDKLPDTVLLPSVLSANGDEVSVDVVEVGEIQPQTLAGSSLGAGGPWGTLGTYAFDNQTNRIVALTAQHVASRMTNYSSPRPGTPNTAPLGRLLRGSREGTDAAAILVDSPPGFPFHIAGIGQVRGWRPVHDPADRNIGVRMHGAASGNLDGYIIAPRSTWYSPNYRNAILATTPTRGGDSGAALLDSNNFILGLLVGRADQYSLALFTPFNLVLSELGCSLPTA</sequence>
<name>A0A4Z0QBL2_9BACT</name>
<dbReference type="RefSeq" id="WP_135396360.1">
    <property type="nucleotide sequence ID" value="NZ_SRMB01000003.1"/>
</dbReference>
<evidence type="ECO:0000313" key="2">
    <source>
        <dbReference type="Proteomes" id="UP000298471"/>
    </source>
</evidence>
<protein>
    <recommendedName>
        <fullName evidence="3">Serine protease</fullName>
    </recommendedName>
</protein>
<gene>
    <name evidence="1" type="ORF">E5K02_16795</name>
</gene>
<evidence type="ECO:0000313" key="1">
    <source>
        <dbReference type="EMBL" id="TGE26451.1"/>
    </source>
</evidence>
<accession>A0A4Z0QBL2</accession>
<dbReference type="InterPro" id="IPR009003">
    <property type="entry name" value="Peptidase_S1_PA"/>
</dbReference>
<comment type="caution">
    <text evidence="1">The sequence shown here is derived from an EMBL/GenBank/DDBJ whole genome shotgun (WGS) entry which is preliminary data.</text>
</comment>
<dbReference type="OrthoDB" id="9952277at2"/>